<dbReference type="SUPFAM" id="SSF52172">
    <property type="entry name" value="CheY-like"/>
    <property type="match status" value="1"/>
</dbReference>
<dbReference type="EMBL" id="MFCX01000034">
    <property type="protein sequence ID" value="OGE25041.1"/>
    <property type="molecule type" value="Genomic_DNA"/>
</dbReference>
<accession>A0A1F5J8T6</accession>
<gene>
    <name evidence="4" type="ORF">A3C26_04390</name>
</gene>
<name>A0A1F5J8T6_9BACT</name>
<dbReference type="AlphaFoldDB" id="A0A1F5J8T6"/>
<dbReference type="InterPro" id="IPR001789">
    <property type="entry name" value="Sig_transdc_resp-reg_receiver"/>
</dbReference>
<evidence type="ECO:0000259" key="3">
    <source>
        <dbReference type="PROSITE" id="PS50110"/>
    </source>
</evidence>
<dbReference type="SMART" id="SM00448">
    <property type="entry name" value="REC"/>
    <property type="match status" value="1"/>
</dbReference>
<dbReference type="InterPro" id="IPR011006">
    <property type="entry name" value="CheY-like_superfamily"/>
</dbReference>
<dbReference type="PROSITE" id="PS50110">
    <property type="entry name" value="RESPONSE_REGULATORY"/>
    <property type="match status" value="1"/>
</dbReference>
<organism evidence="4 5">
    <name type="scientific">Candidatus Daviesbacteria bacterium RIFCSPHIGHO2_02_FULL_39_12</name>
    <dbReference type="NCBI Taxonomy" id="1797770"/>
    <lineage>
        <taxon>Bacteria</taxon>
        <taxon>Candidatus Daviesiibacteriota</taxon>
    </lineage>
</organism>
<comment type="caution">
    <text evidence="4">The sequence shown here is derived from an EMBL/GenBank/DDBJ whole genome shotgun (WGS) entry which is preliminary data.</text>
</comment>
<dbReference type="Proteomes" id="UP000177042">
    <property type="component" value="Unassembled WGS sequence"/>
</dbReference>
<dbReference type="Gene3D" id="3.40.50.2300">
    <property type="match status" value="1"/>
</dbReference>
<evidence type="ECO:0000313" key="4">
    <source>
        <dbReference type="EMBL" id="OGE25041.1"/>
    </source>
</evidence>
<feature type="modified residue" description="4-aspartylphosphate" evidence="2">
    <location>
        <position position="51"/>
    </location>
</feature>
<evidence type="ECO:0000256" key="2">
    <source>
        <dbReference type="PROSITE-ProRule" id="PRU00169"/>
    </source>
</evidence>
<reference evidence="4 5" key="1">
    <citation type="journal article" date="2016" name="Nat. Commun.">
        <title>Thousands of microbial genomes shed light on interconnected biogeochemical processes in an aquifer system.</title>
        <authorList>
            <person name="Anantharaman K."/>
            <person name="Brown C.T."/>
            <person name="Hug L.A."/>
            <person name="Sharon I."/>
            <person name="Castelle C.J."/>
            <person name="Probst A.J."/>
            <person name="Thomas B.C."/>
            <person name="Singh A."/>
            <person name="Wilkins M.J."/>
            <person name="Karaoz U."/>
            <person name="Brodie E.L."/>
            <person name="Williams K.H."/>
            <person name="Hubbard S.S."/>
            <person name="Banfield J.F."/>
        </authorList>
    </citation>
    <scope>NUCLEOTIDE SEQUENCE [LARGE SCALE GENOMIC DNA]</scope>
</reference>
<evidence type="ECO:0000256" key="1">
    <source>
        <dbReference type="ARBA" id="ARBA00022553"/>
    </source>
</evidence>
<dbReference type="PANTHER" id="PTHR44591:SF3">
    <property type="entry name" value="RESPONSE REGULATORY DOMAIN-CONTAINING PROTEIN"/>
    <property type="match status" value="1"/>
</dbReference>
<dbReference type="Pfam" id="PF00072">
    <property type="entry name" value="Response_reg"/>
    <property type="match status" value="1"/>
</dbReference>
<dbReference type="InterPro" id="IPR050595">
    <property type="entry name" value="Bact_response_regulator"/>
</dbReference>
<proteinExistence type="predicted"/>
<keyword evidence="1 2" id="KW-0597">Phosphoprotein</keyword>
<dbReference type="GO" id="GO:0000160">
    <property type="term" value="P:phosphorelay signal transduction system"/>
    <property type="evidence" value="ECO:0007669"/>
    <property type="project" value="InterPro"/>
</dbReference>
<feature type="domain" description="Response regulatory" evidence="3">
    <location>
        <begin position="3"/>
        <end position="118"/>
    </location>
</feature>
<sequence>MKKILLIEDEYFISDLYKKILQDAGFEVITAMDGEQGLQKAKLGPDLILLDIMLPGLNGLQLLQKLKAENSVKNIPVVLITNLAQANIIKEAFNLGACGYFLKVRLKPEDLIEQVNIFLTNPNFKMDYEKLVFD</sequence>
<evidence type="ECO:0000313" key="5">
    <source>
        <dbReference type="Proteomes" id="UP000177042"/>
    </source>
</evidence>
<dbReference type="PANTHER" id="PTHR44591">
    <property type="entry name" value="STRESS RESPONSE REGULATOR PROTEIN 1"/>
    <property type="match status" value="1"/>
</dbReference>
<protein>
    <recommendedName>
        <fullName evidence="3">Response regulatory domain-containing protein</fullName>
    </recommendedName>
</protein>